<dbReference type="Gene3D" id="2.60.40.10">
    <property type="entry name" value="Immunoglobulins"/>
    <property type="match status" value="1"/>
</dbReference>
<dbReference type="Proteomes" id="UP000324629">
    <property type="component" value="Unassembled WGS sequence"/>
</dbReference>
<dbReference type="SUPFAM" id="SSF48726">
    <property type="entry name" value="Immunoglobulin"/>
    <property type="match status" value="1"/>
</dbReference>
<evidence type="ECO:0000313" key="2">
    <source>
        <dbReference type="EMBL" id="KAA3681077.1"/>
    </source>
</evidence>
<dbReference type="InterPro" id="IPR013783">
    <property type="entry name" value="Ig-like_fold"/>
</dbReference>
<proteinExistence type="predicted"/>
<dbReference type="EMBL" id="QNGE01000288">
    <property type="protein sequence ID" value="KAA3681077.1"/>
    <property type="molecule type" value="Genomic_DNA"/>
</dbReference>
<dbReference type="GO" id="GO:0050808">
    <property type="term" value="P:synapse organization"/>
    <property type="evidence" value="ECO:0007669"/>
    <property type="project" value="TreeGrafter"/>
</dbReference>
<name>A0A5J4NZE4_9TREM</name>
<protein>
    <recommendedName>
        <fullName evidence="1">Ig-like domain-containing protein</fullName>
    </recommendedName>
</protein>
<keyword evidence="3" id="KW-1185">Reference proteome</keyword>
<gene>
    <name evidence="2" type="ORF">DEA37_0000761</name>
</gene>
<reference evidence="2 3" key="1">
    <citation type="journal article" date="2019" name="Gigascience">
        <title>Whole-genome sequence of the oriental lung fluke Paragonimus westermani.</title>
        <authorList>
            <person name="Oey H."/>
            <person name="Zakrzewski M."/>
            <person name="Narain K."/>
            <person name="Devi K.R."/>
            <person name="Agatsuma T."/>
            <person name="Nawaratna S."/>
            <person name="Gobert G.N."/>
            <person name="Jones M.K."/>
            <person name="Ragan M.A."/>
            <person name="McManus D.P."/>
            <person name="Krause L."/>
        </authorList>
    </citation>
    <scope>NUCLEOTIDE SEQUENCE [LARGE SCALE GENOMIC DNA]</scope>
    <source>
        <strain evidence="2 3">IND2009</strain>
    </source>
</reference>
<dbReference type="Pfam" id="PF07679">
    <property type="entry name" value="I-set"/>
    <property type="match status" value="1"/>
</dbReference>
<dbReference type="GO" id="GO:0032589">
    <property type="term" value="C:neuron projection membrane"/>
    <property type="evidence" value="ECO:0007669"/>
    <property type="project" value="TreeGrafter"/>
</dbReference>
<comment type="caution">
    <text evidence="2">The sequence shown here is derived from an EMBL/GenBank/DDBJ whole genome shotgun (WGS) entry which is preliminary data.</text>
</comment>
<evidence type="ECO:0000259" key="1">
    <source>
        <dbReference type="PROSITE" id="PS50835"/>
    </source>
</evidence>
<feature type="domain" description="Ig-like" evidence="1">
    <location>
        <begin position="1"/>
        <end position="53"/>
    </location>
</feature>
<organism evidence="2 3">
    <name type="scientific">Paragonimus westermani</name>
    <dbReference type="NCBI Taxonomy" id="34504"/>
    <lineage>
        <taxon>Eukaryota</taxon>
        <taxon>Metazoa</taxon>
        <taxon>Spiralia</taxon>
        <taxon>Lophotrochozoa</taxon>
        <taxon>Platyhelminthes</taxon>
        <taxon>Trematoda</taxon>
        <taxon>Digenea</taxon>
        <taxon>Plagiorchiida</taxon>
        <taxon>Troglotremata</taxon>
        <taxon>Troglotrematidae</taxon>
        <taxon>Paragonimus</taxon>
    </lineage>
</organism>
<dbReference type="InterPro" id="IPR037448">
    <property type="entry name" value="Zig-8"/>
</dbReference>
<dbReference type="PANTHER" id="PTHR23279:SF36">
    <property type="entry name" value="DEFECTIVE PROBOSCIS EXTENSION RESPONSE 9, ISOFORM A"/>
    <property type="match status" value="1"/>
</dbReference>
<dbReference type="InterPro" id="IPR007110">
    <property type="entry name" value="Ig-like_dom"/>
</dbReference>
<dbReference type="InterPro" id="IPR036179">
    <property type="entry name" value="Ig-like_dom_sf"/>
</dbReference>
<sequence length="72" mass="8578">MSWWREGSLRELTVGNEVISMRYRIDKSDPHSWTLVIKNVTEQDSGIYICQINLAKLREKFFYLTVVSKFHI</sequence>
<dbReference type="PROSITE" id="PS50835">
    <property type="entry name" value="IG_LIKE"/>
    <property type="match status" value="1"/>
</dbReference>
<accession>A0A5J4NZE4</accession>
<evidence type="ECO:0000313" key="3">
    <source>
        <dbReference type="Proteomes" id="UP000324629"/>
    </source>
</evidence>
<dbReference type="AlphaFoldDB" id="A0A5J4NZE4"/>
<dbReference type="InterPro" id="IPR013098">
    <property type="entry name" value="Ig_I-set"/>
</dbReference>
<dbReference type="CDD" id="cd00096">
    <property type="entry name" value="Ig"/>
    <property type="match status" value="1"/>
</dbReference>
<dbReference type="PANTHER" id="PTHR23279">
    <property type="entry name" value="DEFECTIVE PROBOSCIS EXTENSION RESPONSE DPR -RELATED"/>
    <property type="match status" value="1"/>
</dbReference>